<dbReference type="Proteomes" id="UP000233469">
    <property type="component" value="Unassembled WGS sequence"/>
</dbReference>
<accession>A0A2N1MG02</accession>
<dbReference type="PROSITE" id="PS50011">
    <property type="entry name" value="PROTEIN_KINASE_DOM"/>
    <property type="match status" value="1"/>
</dbReference>
<reference evidence="2 3" key="1">
    <citation type="submission" date="2016-04" db="EMBL/GenBank/DDBJ databases">
        <title>Genome analyses suggest a sexual origin of heterokaryosis in a supposedly ancient asexual fungus.</title>
        <authorList>
            <person name="Ropars J."/>
            <person name="Sedzielewska K."/>
            <person name="Noel J."/>
            <person name="Charron P."/>
            <person name="Farinelli L."/>
            <person name="Marton T."/>
            <person name="Kruger M."/>
            <person name="Pelin A."/>
            <person name="Brachmann A."/>
            <person name="Corradi N."/>
        </authorList>
    </citation>
    <scope>NUCLEOTIDE SEQUENCE [LARGE SCALE GENOMIC DNA]</scope>
    <source>
        <strain evidence="2 3">C2</strain>
    </source>
</reference>
<dbReference type="GO" id="GO:0004672">
    <property type="term" value="F:protein kinase activity"/>
    <property type="evidence" value="ECO:0007669"/>
    <property type="project" value="InterPro"/>
</dbReference>
<evidence type="ECO:0000313" key="3">
    <source>
        <dbReference type="Proteomes" id="UP000233469"/>
    </source>
</evidence>
<proteinExistence type="predicted"/>
<dbReference type="VEuPathDB" id="FungiDB:RhiirFUN_003977"/>
<feature type="domain" description="Protein kinase" evidence="1">
    <location>
        <begin position="226"/>
        <end position="603"/>
    </location>
</feature>
<gene>
    <name evidence="2" type="ORF">RhiirC2_818411</name>
</gene>
<organism evidence="2 3">
    <name type="scientific">Rhizophagus irregularis</name>
    <dbReference type="NCBI Taxonomy" id="588596"/>
    <lineage>
        <taxon>Eukaryota</taxon>
        <taxon>Fungi</taxon>
        <taxon>Fungi incertae sedis</taxon>
        <taxon>Mucoromycota</taxon>
        <taxon>Glomeromycotina</taxon>
        <taxon>Glomeromycetes</taxon>
        <taxon>Glomerales</taxon>
        <taxon>Glomeraceae</taxon>
        <taxon>Rhizophagus</taxon>
    </lineage>
</organism>
<evidence type="ECO:0000259" key="1">
    <source>
        <dbReference type="PROSITE" id="PS50011"/>
    </source>
</evidence>
<dbReference type="GO" id="GO:0005524">
    <property type="term" value="F:ATP binding"/>
    <property type="evidence" value="ECO:0007669"/>
    <property type="project" value="InterPro"/>
</dbReference>
<dbReference type="InterPro" id="IPR011009">
    <property type="entry name" value="Kinase-like_dom_sf"/>
</dbReference>
<reference evidence="2 3" key="2">
    <citation type="submission" date="2017-10" db="EMBL/GenBank/DDBJ databases">
        <title>Extensive intraspecific genome diversity in a model arbuscular mycorrhizal fungus.</title>
        <authorList>
            <person name="Chen E.C.H."/>
            <person name="Morin E."/>
            <person name="Baudet D."/>
            <person name="Noel J."/>
            <person name="Ndikumana S."/>
            <person name="Charron P."/>
            <person name="St-Onge C."/>
            <person name="Giorgi J."/>
            <person name="Grigoriev I.V."/>
            <person name="Roux C."/>
            <person name="Martin F.M."/>
            <person name="Corradi N."/>
        </authorList>
    </citation>
    <scope>NUCLEOTIDE SEQUENCE [LARGE SCALE GENOMIC DNA]</scope>
    <source>
        <strain evidence="2 3">C2</strain>
    </source>
</reference>
<dbReference type="EMBL" id="LLXL01002568">
    <property type="protein sequence ID" value="PKK60489.1"/>
    <property type="molecule type" value="Genomic_DNA"/>
</dbReference>
<dbReference type="Gene3D" id="1.10.510.10">
    <property type="entry name" value="Transferase(Phosphotransferase) domain 1"/>
    <property type="match status" value="1"/>
</dbReference>
<evidence type="ECO:0000313" key="2">
    <source>
        <dbReference type="EMBL" id="PKK60489.1"/>
    </source>
</evidence>
<sequence>MLLSLNCLELGRTSNEVITMCIGKYSEINGVRVNSDVLTVANFKKLLLDEKELQGLTKMDIWKVELDLKSFKDTIYTEDEIKKMGTMMEPAYVLKEYFNDDKKPKTNYIHIFIVPTETSTEVKDISDDIVKELVKPPSKLPDKTSIRNFLNQKPDVKIPLSPANFSLMHTKGNGCISEEERDTYFEKSTKKDCTGLFTKLIGRLIFPSSVGKNEDSFHGFWDDIIKNTILTLGKGVVGLETMAFDRNTNKKTSTGRNRPDLVILVRNICPFRGEEKAENSTADVSKELTDKFKEWTYGDAPYLFAYYAIGQIVTFVLLTESESKNIGSNNKRTRPEVKSETLGDFNLRELSERLRAMNLLRNICRLLPIIVNLCPARDTPDFLTLRRENGTIVELGYHVKKIFKEERSVVHLKEIYATLSQNNVRFTDKLEHCSSHSVHLEPRGLQRKPEDLNELLRALICILTCLKEMHNIKPKPILHRDVRWPNIVLHNDKFILIDFDYATFGSERKGVVKKPLKNFSETGHAPETLTSRHNKKVDIWGVGHLIDSCYIENKPKQLKEFASKCQDKKPKNRPTASNALKDIIKIFMEYFPESSWLNQVGIA</sequence>
<dbReference type="VEuPathDB" id="FungiDB:RhiirA1_493948"/>
<dbReference type="Pfam" id="PF00069">
    <property type="entry name" value="Pkinase"/>
    <property type="match status" value="1"/>
</dbReference>
<dbReference type="VEuPathDB" id="FungiDB:FUN_024741"/>
<name>A0A2N1MG02_9GLOM</name>
<protein>
    <recommendedName>
        <fullName evidence="1">Protein kinase domain-containing protein</fullName>
    </recommendedName>
</protein>
<dbReference type="AlphaFoldDB" id="A0A2N1MG02"/>
<dbReference type="SMART" id="SM00220">
    <property type="entry name" value="S_TKc"/>
    <property type="match status" value="1"/>
</dbReference>
<comment type="caution">
    <text evidence="2">The sequence shown here is derived from an EMBL/GenBank/DDBJ whole genome shotgun (WGS) entry which is preliminary data.</text>
</comment>
<dbReference type="InterPro" id="IPR000719">
    <property type="entry name" value="Prot_kinase_dom"/>
</dbReference>
<dbReference type="SUPFAM" id="SSF56112">
    <property type="entry name" value="Protein kinase-like (PK-like)"/>
    <property type="match status" value="1"/>
</dbReference>